<accession>F2KBV5</accession>
<dbReference type="Proteomes" id="UP000006692">
    <property type="component" value="Chromosome"/>
</dbReference>
<feature type="compositionally biased region" description="Gly residues" evidence="1">
    <location>
        <begin position="72"/>
        <end position="81"/>
    </location>
</feature>
<evidence type="ECO:0000313" key="2">
    <source>
        <dbReference type="EMBL" id="AEA66887.1"/>
    </source>
</evidence>
<dbReference type="EMBL" id="CP002585">
    <property type="protein sequence ID" value="AEA66887.1"/>
    <property type="molecule type" value="Genomic_DNA"/>
</dbReference>
<evidence type="ECO:0000256" key="1">
    <source>
        <dbReference type="SAM" id="MobiDB-lite"/>
    </source>
</evidence>
<dbReference type="HOGENOM" id="CLU_2571132_0_0_6"/>
<evidence type="ECO:0000313" key="3">
    <source>
        <dbReference type="Proteomes" id="UP000006692"/>
    </source>
</evidence>
<dbReference type="STRING" id="994484.PSEBR_m264"/>
<dbReference type="KEGG" id="pba:PSEBR_m264"/>
<proteinExistence type="predicted"/>
<protein>
    <submittedName>
        <fullName evidence="2">Uncharacterized protein</fullName>
    </submittedName>
</protein>
<sequence>MANNTRFDHDKVEKQLGFAVSGSDEYMCRMRHPSECKVQWHEALSYFMSFLCDTSPGRQPAEAPAQRTSATQGGGFYKGHG</sequence>
<dbReference type="AlphaFoldDB" id="F2KBV5"/>
<gene>
    <name evidence="2" type="ORF">PSEBR_m264</name>
</gene>
<reference evidence="2 3" key="1">
    <citation type="journal article" date="2011" name="J. Bacteriol.">
        <title>Complete genome sequence of a beneficial plant root-associated bacterium, Pseudomonas brassicacearum.</title>
        <authorList>
            <person name="Ortet P."/>
            <person name="Barakat M."/>
            <person name="Lalaouna D."/>
            <person name="Fochesato S."/>
            <person name="Barbe V."/>
            <person name="Vacherie B."/>
            <person name="Santaella C."/>
            <person name="Heulin T."/>
            <person name="Achouak W."/>
        </authorList>
    </citation>
    <scope>NUCLEOTIDE SEQUENCE [LARGE SCALE GENOMIC DNA]</scope>
    <source>
        <strain evidence="2 3">NFM421</strain>
    </source>
</reference>
<feature type="region of interest" description="Disordered" evidence="1">
    <location>
        <begin position="57"/>
        <end position="81"/>
    </location>
</feature>
<reference key="2">
    <citation type="submission" date="2011-03" db="EMBL/GenBank/DDBJ databases">
        <title>Complete Genome Sequence of a beneficial plant roots-associated bacterium Pseudomonas brassicacearum.</title>
        <authorList>
            <person name="Ortet P."/>
            <person name="Barakat M."/>
            <person name="Lalaouna D."/>
            <person name="Fochesato S."/>
            <person name="Barbe V."/>
            <person name="Santaella C."/>
            <person name="Heulin T."/>
            <person name="Achouak W."/>
        </authorList>
    </citation>
    <scope>NUCLEOTIDE SEQUENCE</scope>
    <source>
        <strain>NFM421</strain>
    </source>
</reference>
<organism evidence="2 3">
    <name type="scientific">Pseudomonas brassicacearum (strain NFM421)</name>
    <dbReference type="NCBI Taxonomy" id="994484"/>
    <lineage>
        <taxon>Bacteria</taxon>
        <taxon>Pseudomonadati</taxon>
        <taxon>Pseudomonadota</taxon>
        <taxon>Gammaproteobacteria</taxon>
        <taxon>Pseudomonadales</taxon>
        <taxon>Pseudomonadaceae</taxon>
        <taxon>Pseudomonas</taxon>
    </lineage>
</organism>
<name>F2KBV5_PSEBN</name>